<name>A0AB73T659_9FIRM</name>
<keyword evidence="10" id="KW-1185">Reference proteome</keyword>
<feature type="transmembrane region" description="Helical" evidence="7">
    <location>
        <begin position="79"/>
        <end position="100"/>
    </location>
</feature>
<evidence type="ECO:0000256" key="7">
    <source>
        <dbReference type="RuleBase" id="RU363032"/>
    </source>
</evidence>
<dbReference type="Gene3D" id="1.10.3720.10">
    <property type="entry name" value="MetI-like"/>
    <property type="match status" value="1"/>
</dbReference>
<comment type="caution">
    <text evidence="9">The sequence shown here is derived from an EMBL/GenBank/DDBJ whole genome shotgun (WGS) entry which is preliminary data.</text>
</comment>
<dbReference type="PANTHER" id="PTHR30193:SF37">
    <property type="entry name" value="INNER MEMBRANE ABC TRANSPORTER PERMEASE PROTEIN YCJO"/>
    <property type="match status" value="1"/>
</dbReference>
<sequence>MKERLSVRQKKEMRDAYIFLAPCVIFFAVFVLYPFAYSLYLSLSQWDGGKITNITFSGLDNYKRVFADKDFYNSLKGTLVYTVGINLILIFASTFLAIVLNKKRPFKNFFKAAFFIPVVLPTTVCAAMFKWIFSAGDGLFNLALNAVGLPGQAWFQSPDLAMPSILIMSTWKWIGYNMVIIIAALQGIPEEYYEVGRIEGVNWYTKFRYITLPSIKPTLWFVIIIGIINSFQVFDQVYLLTRGGPLNRTMVLVYYMYVHAFEYYDLSYASAVAWVLFVILFILTAFQMKLSKAEK</sequence>
<accession>A0AB73T659</accession>
<comment type="similarity">
    <text evidence="7">Belongs to the binding-protein-dependent transport system permease family.</text>
</comment>
<keyword evidence="5 7" id="KW-1133">Transmembrane helix</keyword>
<protein>
    <submittedName>
        <fullName evidence="9">Carbohydrate ABC transporter membrane protein 1 (CUT1 family)</fullName>
    </submittedName>
</protein>
<dbReference type="GO" id="GO:0005886">
    <property type="term" value="C:plasma membrane"/>
    <property type="evidence" value="ECO:0007669"/>
    <property type="project" value="UniProtKB-SubCell"/>
</dbReference>
<feature type="domain" description="ABC transmembrane type-1" evidence="8">
    <location>
        <begin position="75"/>
        <end position="287"/>
    </location>
</feature>
<keyword evidence="2 7" id="KW-0813">Transport</keyword>
<evidence type="ECO:0000256" key="3">
    <source>
        <dbReference type="ARBA" id="ARBA00022475"/>
    </source>
</evidence>
<keyword evidence="6 7" id="KW-0472">Membrane</keyword>
<evidence type="ECO:0000259" key="8">
    <source>
        <dbReference type="PROSITE" id="PS50928"/>
    </source>
</evidence>
<evidence type="ECO:0000256" key="2">
    <source>
        <dbReference type="ARBA" id="ARBA00022448"/>
    </source>
</evidence>
<comment type="subcellular location">
    <subcellularLocation>
        <location evidence="1 7">Cell membrane</location>
        <topology evidence="1 7">Multi-pass membrane protein</topology>
    </subcellularLocation>
</comment>
<dbReference type="Proteomes" id="UP000245412">
    <property type="component" value="Unassembled WGS sequence"/>
</dbReference>
<dbReference type="InterPro" id="IPR000515">
    <property type="entry name" value="MetI-like"/>
</dbReference>
<evidence type="ECO:0000256" key="4">
    <source>
        <dbReference type="ARBA" id="ARBA00022692"/>
    </source>
</evidence>
<evidence type="ECO:0000313" key="10">
    <source>
        <dbReference type="Proteomes" id="UP000245412"/>
    </source>
</evidence>
<evidence type="ECO:0000256" key="6">
    <source>
        <dbReference type="ARBA" id="ARBA00023136"/>
    </source>
</evidence>
<dbReference type="SUPFAM" id="SSF161098">
    <property type="entry name" value="MetI-like"/>
    <property type="match status" value="1"/>
</dbReference>
<dbReference type="InterPro" id="IPR051393">
    <property type="entry name" value="ABC_transporter_permease"/>
</dbReference>
<dbReference type="PROSITE" id="PS50928">
    <property type="entry name" value="ABC_TM1"/>
    <property type="match status" value="1"/>
</dbReference>
<evidence type="ECO:0000256" key="5">
    <source>
        <dbReference type="ARBA" id="ARBA00022989"/>
    </source>
</evidence>
<dbReference type="Pfam" id="PF00528">
    <property type="entry name" value="BPD_transp_1"/>
    <property type="match status" value="1"/>
</dbReference>
<feature type="transmembrane region" description="Helical" evidence="7">
    <location>
        <begin position="218"/>
        <end position="240"/>
    </location>
</feature>
<proteinExistence type="inferred from homology"/>
<dbReference type="CDD" id="cd06261">
    <property type="entry name" value="TM_PBP2"/>
    <property type="match status" value="1"/>
</dbReference>
<keyword evidence="4 7" id="KW-0812">Transmembrane</keyword>
<dbReference type="EMBL" id="QGGY01000004">
    <property type="protein sequence ID" value="PWJ76752.1"/>
    <property type="molecule type" value="Genomic_DNA"/>
</dbReference>
<dbReference type="AlphaFoldDB" id="A0AB73T659"/>
<dbReference type="PANTHER" id="PTHR30193">
    <property type="entry name" value="ABC TRANSPORTER PERMEASE PROTEIN"/>
    <property type="match status" value="1"/>
</dbReference>
<keyword evidence="3" id="KW-1003">Cell membrane</keyword>
<feature type="transmembrane region" description="Helical" evidence="7">
    <location>
        <begin position="266"/>
        <end position="286"/>
    </location>
</feature>
<feature type="transmembrane region" description="Helical" evidence="7">
    <location>
        <begin position="16"/>
        <end position="36"/>
    </location>
</feature>
<feature type="transmembrane region" description="Helical" evidence="7">
    <location>
        <begin position="112"/>
        <end position="133"/>
    </location>
</feature>
<evidence type="ECO:0000313" key="9">
    <source>
        <dbReference type="EMBL" id="PWJ76752.1"/>
    </source>
</evidence>
<gene>
    <name evidence="9" type="ORF">C7383_104198</name>
</gene>
<dbReference type="GO" id="GO:0055085">
    <property type="term" value="P:transmembrane transport"/>
    <property type="evidence" value="ECO:0007669"/>
    <property type="project" value="InterPro"/>
</dbReference>
<dbReference type="RefSeq" id="WP_109625894.1">
    <property type="nucleotide sequence ID" value="NZ_JANKBI010000019.1"/>
</dbReference>
<dbReference type="InterPro" id="IPR035906">
    <property type="entry name" value="MetI-like_sf"/>
</dbReference>
<organism evidence="9 10">
    <name type="scientific">Murimonas intestini</name>
    <dbReference type="NCBI Taxonomy" id="1337051"/>
    <lineage>
        <taxon>Bacteria</taxon>
        <taxon>Bacillati</taxon>
        <taxon>Bacillota</taxon>
        <taxon>Clostridia</taxon>
        <taxon>Lachnospirales</taxon>
        <taxon>Lachnospiraceae</taxon>
        <taxon>Murimonas</taxon>
    </lineage>
</organism>
<feature type="transmembrane region" description="Helical" evidence="7">
    <location>
        <begin position="165"/>
        <end position="185"/>
    </location>
</feature>
<evidence type="ECO:0000256" key="1">
    <source>
        <dbReference type="ARBA" id="ARBA00004651"/>
    </source>
</evidence>
<reference evidence="9 10" key="1">
    <citation type="submission" date="2018-05" db="EMBL/GenBank/DDBJ databases">
        <authorList>
            <person name="Goeker M."/>
            <person name="Huntemann M."/>
            <person name="Clum A."/>
            <person name="Pillay M."/>
            <person name="Palaniappan K."/>
            <person name="Varghese N."/>
            <person name="Mikhailova N."/>
            <person name="Stamatis D."/>
            <person name="Reddy T."/>
            <person name="Daum C."/>
            <person name="Shapiro N."/>
            <person name="Ivanova N."/>
            <person name="Kyrpides N."/>
            <person name="Woyke T."/>
        </authorList>
    </citation>
    <scope>NUCLEOTIDE SEQUENCE [LARGE SCALE GENOMIC DNA]</scope>
    <source>
        <strain evidence="9 10">DSM 26524</strain>
    </source>
</reference>